<sequence>MYSRMLDKQLEEWLAEDVGSGDLTSEALLPEGAVTAGIIHAKDTGILCGVEVARQVFRVLDPSLTFEALAKDGDKLEPGTLIAKVTGSARSVLTGERLALNLLQHLSGIATRTKKLADLAKPYGTRVVDTRKTTPGLRLLEKYAVRTGGGHNHRLGLYDAILIKDNHIAVAGGVKEALARAKAYASHMTRIEIEVESLAQAKEALEGGADVIMLDNMAPEAMKECVRMIGHRAVVEASGGIDEHNLEAAAAAGVDVISIGALTHSVKALDISLDVGEIK</sequence>
<evidence type="ECO:0000259" key="14">
    <source>
        <dbReference type="Pfam" id="PF01729"/>
    </source>
</evidence>
<dbReference type="GO" id="GO:0009435">
    <property type="term" value="P:NAD+ biosynthetic process"/>
    <property type="evidence" value="ECO:0007669"/>
    <property type="project" value="UniProtKB-UniPathway"/>
</dbReference>
<comment type="similarity">
    <text evidence="3 12">Belongs to the NadC/ModD family.</text>
</comment>
<comment type="caution">
    <text evidence="16">The sequence shown here is derived from an EMBL/GenBank/DDBJ whole genome shotgun (WGS) entry which is preliminary data.</text>
</comment>
<evidence type="ECO:0000256" key="11">
    <source>
        <dbReference type="ARBA" id="ARBA00069173"/>
    </source>
</evidence>
<dbReference type="Proteomes" id="UP000441455">
    <property type="component" value="Unassembled WGS sequence"/>
</dbReference>
<keyword evidence="8 12" id="KW-0808">Transferase</keyword>
<gene>
    <name evidence="16" type="primary">nadC</name>
    <name evidence="16" type="ORF">FX155_07960</name>
</gene>
<comment type="catalytic activity">
    <reaction evidence="10">
        <text>nicotinate beta-D-ribonucleotide + CO2 + diphosphate = quinolinate + 5-phospho-alpha-D-ribose 1-diphosphate + 2 H(+)</text>
        <dbReference type="Rhea" id="RHEA:12733"/>
        <dbReference type="ChEBI" id="CHEBI:15378"/>
        <dbReference type="ChEBI" id="CHEBI:16526"/>
        <dbReference type="ChEBI" id="CHEBI:29959"/>
        <dbReference type="ChEBI" id="CHEBI:33019"/>
        <dbReference type="ChEBI" id="CHEBI:57502"/>
        <dbReference type="ChEBI" id="CHEBI:58017"/>
        <dbReference type="EC" id="2.4.2.19"/>
    </reaction>
</comment>
<feature type="binding site" evidence="13">
    <location>
        <position position="97"/>
    </location>
    <ligand>
        <name>substrate</name>
    </ligand>
</feature>
<evidence type="ECO:0000313" key="17">
    <source>
        <dbReference type="Proteomes" id="UP000441455"/>
    </source>
</evidence>
<dbReference type="EMBL" id="VULN01000010">
    <property type="protein sequence ID" value="MSS82526.1"/>
    <property type="molecule type" value="Genomic_DNA"/>
</dbReference>
<dbReference type="AlphaFoldDB" id="A0A6N7W2T7"/>
<feature type="binding site" evidence="13">
    <location>
        <begin position="238"/>
        <end position="240"/>
    </location>
    <ligand>
        <name>substrate</name>
    </ligand>
</feature>
<evidence type="ECO:0000256" key="2">
    <source>
        <dbReference type="ARBA" id="ARBA00004893"/>
    </source>
</evidence>
<evidence type="ECO:0000256" key="1">
    <source>
        <dbReference type="ARBA" id="ARBA00003237"/>
    </source>
</evidence>
<dbReference type="GO" id="GO:0034213">
    <property type="term" value="P:quinolinate catabolic process"/>
    <property type="evidence" value="ECO:0007669"/>
    <property type="project" value="TreeGrafter"/>
</dbReference>
<keyword evidence="6" id="KW-0662">Pyridine nucleotide biosynthesis</keyword>
<comment type="function">
    <text evidence="1">Involved in the catabolism of quinolinic acid (QA).</text>
</comment>
<dbReference type="InterPro" id="IPR037128">
    <property type="entry name" value="Quinolinate_PRibosylTase_N_sf"/>
</dbReference>
<dbReference type="RefSeq" id="WP_022486799.1">
    <property type="nucleotide sequence ID" value="NZ_VULN01000010.1"/>
</dbReference>
<dbReference type="SUPFAM" id="SSF54675">
    <property type="entry name" value="Nicotinate/Quinolinate PRTase N-terminal domain-like"/>
    <property type="match status" value="1"/>
</dbReference>
<dbReference type="GO" id="GO:0004514">
    <property type="term" value="F:nicotinate-nucleotide diphosphorylase (carboxylating) activity"/>
    <property type="evidence" value="ECO:0007669"/>
    <property type="project" value="UniProtKB-EC"/>
</dbReference>
<protein>
    <recommendedName>
        <fullName evidence="11">Probable nicotinate-nucleotide pyrophosphorylase [carboxylating]</fullName>
        <ecNumber evidence="5">2.4.2.19</ecNumber>
    </recommendedName>
    <alternativeName>
        <fullName evidence="9">Quinolinate phosphoribosyltransferase [decarboxylating]</fullName>
    </alternativeName>
</protein>
<evidence type="ECO:0000256" key="6">
    <source>
        <dbReference type="ARBA" id="ARBA00022642"/>
    </source>
</evidence>
<comment type="subunit">
    <text evidence="4">Hexamer formed by 3 homodimers.</text>
</comment>
<feature type="binding site" evidence="13">
    <location>
        <begin position="130"/>
        <end position="132"/>
    </location>
    <ligand>
        <name>substrate</name>
    </ligand>
</feature>
<evidence type="ECO:0000256" key="12">
    <source>
        <dbReference type="PIRNR" id="PIRNR006250"/>
    </source>
</evidence>
<dbReference type="Pfam" id="PF01729">
    <property type="entry name" value="QRPTase_C"/>
    <property type="match status" value="1"/>
</dbReference>
<dbReference type="FunFam" id="3.90.1170.20:FF:000001">
    <property type="entry name" value="Nicotinate-nucleotide diphosphorylase (Carboxylating)"/>
    <property type="match status" value="1"/>
</dbReference>
<dbReference type="InterPro" id="IPR002638">
    <property type="entry name" value="Quinolinate_PRibosylTrfase_C"/>
</dbReference>
<keyword evidence="7 12" id="KW-0328">Glycosyltransferase</keyword>
<evidence type="ECO:0000259" key="15">
    <source>
        <dbReference type="Pfam" id="PF02749"/>
    </source>
</evidence>
<evidence type="ECO:0000256" key="13">
    <source>
        <dbReference type="PIRSR" id="PIRSR006250-1"/>
    </source>
</evidence>
<comment type="pathway">
    <text evidence="2">Cofactor biosynthesis; NAD(+) biosynthesis; nicotinate D-ribonucleotide from quinolinate: step 1/1.</text>
</comment>
<evidence type="ECO:0000256" key="4">
    <source>
        <dbReference type="ARBA" id="ARBA00011218"/>
    </source>
</evidence>
<feature type="domain" description="Quinolinate phosphoribosyl transferase C-terminal" evidence="14">
    <location>
        <begin position="109"/>
        <end position="274"/>
    </location>
</feature>
<dbReference type="SUPFAM" id="SSF51690">
    <property type="entry name" value="Nicotinate/Quinolinate PRTase C-terminal domain-like"/>
    <property type="match status" value="1"/>
</dbReference>
<organism evidence="16 17">
    <name type="scientific">Acidaminococcus fermentans</name>
    <dbReference type="NCBI Taxonomy" id="905"/>
    <lineage>
        <taxon>Bacteria</taxon>
        <taxon>Bacillati</taxon>
        <taxon>Bacillota</taxon>
        <taxon>Negativicutes</taxon>
        <taxon>Acidaminococcales</taxon>
        <taxon>Acidaminococcaceae</taxon>
        <taxon>Acidaminococcus</taxon>
    </lineage>
</organism>
<dbReference type="InterPro" id="IPR027277">
    <property type="entry name" value="NadC/ModD"/>
</dbReference>
<feature type="binding site" evidence="13">
    <location>
        <position position="154"/>
    </location>
    <ligand>
        <name>substrate</name>
    </ligand>
</feature>
<accession>A0A6N7W2T7</accession>
<evidence type="ECO:0000256" key="10">
    <source>
        <dbReference type="ARBA" id="ARBA00047445"/>
    </source>
</evidence>
<dbReference type="Gene3D" id="3.20.20.70">
    <property type="entry name" value="Aldolase class I"/>
    <property type="match status" value="1"/>
</dbReference>
<proteinExistence type="inferred from homology"/>
<dbReference type="UniPathway" id="UPA00253">
    <property type="reaction ID" value="UER00331"/>
</dbReference>
<dbReference type="PANTHER" id="PTHR32179">
    <property type="entry name" value="NICOTINATE-NUCLEOTIDE PYROPHOSPHORYLASE [CARBOXYLATING]"/>
    <property type="match status" value="1"/>
</dbReference>
<reference evidence="16 17" key="1">
    <citation type="submission" date="2019-08" db="EMBL/GenBank/DDBJ databases">
        <title>In-depth cultivation of the pig gut microbiome towards novel bacterial diversity and tailored functional studies.</title>
        <authorList>
            <person name="Wylensek D."/>
            <person name="Hitch T.C.A."/>
            <person name="Clavel T."/>
        </authorList>
    </citation>
    <scope>NUCLEOTIDE SEQUENCE [LARGE SCALE GENOMIC DNA]</scope>
    <source>
        <strain evidence="16 17">WCA-389-WT-5B</strain>
    </source>
</reference>
<dbReference type="EC" id="2.4.2.19" evidence="5"/>
<dbReference type="Pfam" id="PF02749">
    <property type="entry name" value="QRPTase_N"/>
    <property type="match status" value="1"/>
</dbReference>
<dbReference type="PIRSF" id="PIRSF006250">
    <property type="entry name" value="NadC_ModD"/>
    <property type="match status" value="1"/>
</dbReference>
<evidence type="ECO:0000256" key="5">
    <source>
        <dbReference type="ARBA" id="ARBA00011944"/>
    </source>
</evidence>
<evidence type="ECO:0000313" key="16">
    <source>
        <dbReference type="EMBL" id="MSS82526.1"/>
    </source>
</evidence>
<feature type="binding site" evidence="13">
    <location>
        <position position="194"/>
    </location>
    <ligand>
        <name>substrate</name>
    </ligand>
</feature>
<feature type="binding site" evidence="13">
    <location>
        <position position="164"/>
    </location>
    <ligand>
        <name>substrate</name>
    </ligand>
</feature>
<dbReference type="GO" id="GO:0005737">
    <property type="term" value="C:cytoplasm"/>
    <property type="evidence" value="ECO:0007669"/>
    <property type="project" value="TreeGrafter"/>
</dbReference>
<dbReference type="FunFam" id="3.20.20.70:FF:000030">
    <property type="entry name" value="Nicotinate-nucleotide pyrophosphorylase, carboxylating"/>
    <property type="match status" value="1"/>
</dbReference>
<evidence type="ECO:0000256" key="3">
    <source>
        <dbReference type="ARBA" id="ARBA00009400"/>
    </source>
</evidence>
<feature type="binding site" evidence="13">
    <location>
        <begin position="259"/>
        <end position="261"/>
    </location>
    <ligand>
        <name>substrate</name>
    </ligand>
</feature>
<evidence type="ECO:0000256" key="7">
    <source>
        <dbReference type="ARBA" id="ARBA00022676"/>
    </source>
</evidence>
<name>A0A6N7W2T7_ACIFE</name>
<dbReference type="InterPro" id="IPR036068">
    <property type="entry name" value="Nicotinate_pribotase-like_C"/>
</dbReference>
<evidence type="ECO:0000256" key="9">
    <source>
        <dbReference type="ARBA" id="ARBA00033102"/>
    </source>
</evidence>
<dbReference type="NCBIfam" id="TIGR00078">
    <property type="entry name" value="nadC"/>
    <property type="match status" value="1"/>
</dbReference>
<feature type="binding site" evidence="13">
    <location>
        <position position="215"/>
    </location>
    <ligand>
        <name>substrate</name>
    </ligand>
</feature>
<dbReference type="Gene3D" id="3.90.1170.20">
    <property type="entry name" value="Quinolinate phosphoribosyl transferase, N-terminal domain"/>
    <property type="match status" value="1"/>
</dbReference>
<dbReference type="CDD" id="cd01572">
    <property type="entry name" value="QPRTase"/>
    <property type="match status" value="1"/>
</dbReference>
<dbReference type="OrthoDB" id="9782546at2"/>
<dbReference type="InterPro" id="IPR022412">
    <property type="entry name" value="Quinolinate_PRibosylTrfase_N"/>
</dbReference>
<dbReference type="InterPro" id="IPR004393">
    <property type="entry name" value="NadC"/>
</dbReference>
<dbReference type="InterPro" id="IPR013785">
    <property type="entry name" value="Aldolase_TIM"/>
</dbReference>
<dbReference type="PANTHER" id="PTHR32179:SF3">
    <property type="entry name" value="NICOTINATE-NUCLEOTIDE PYROPHOSPHORYLASE [CARBOXYLATING]"/>
    <property type="match status" value="1"/>
</dbReference>
<feature type="domain" description="Quinolinate phosphoribosyl transferase N-terminal" evidence="15">
    <location>
        <begin position="22"/>
        <end position="107"/>
    </location>
</feature>
<evidence type="ECO:0000256" key="8">
    <source>
        <dbReference type="ARBA" id="ARBA00022679"/>
    </source>
</evidence>